<dbReference type="FunFam" id="3.30.160.60:FF:000007">
    <property type="entry name" value="Basic krueppel-like factor 3"/>
    <property type="match status" value="1"/>
</dbReference>
<dbReference type="PROSITE" id="PS50157">
    <property type="entry name" value="ZINC_FINGER_C2H2_2"/>
    <property type="match status" value="3"/>
</dbReference>
<organism evidence="7 8">
    <name type="scientific">Piloderma croceum (strain F 1598)</name>
    <dbReference type="NCBI Taxonomy" id="765440"/>
    <lineage>
        <taxon>Eukaryota</taxon>
        <taxon>Fungi</taxon>
        <taxon>Dikarya</taxon>
        <taxon>Basidiomycota</taxon>
        <taxon>Agaricomycotina</taxon>
        <taxon>Agaricomycetes</taxon>
        <taxon>Agaricomycetidae</taxon>
        <taxon>Atheliales</taxon>
        <taxon>Atheliaceae</taxon>
        <taxon>Piloderma</taxon>
    </lineage>
</organism>
<dbReference type="GO" id="GO:0000981">
    <property type="term" value="F:DNA-binding transcription factor activity, RNA polymerase II-specific"/>
    <property type="evidence" value="ECO:0007669"/>
    <property type="project" value="TreeGrafter"/>
</dbReference>
<dbReference type="InterPro" id="IPR036236">
    <property type="entry name" value="Znf_C2H2_sf"/>
</dbReference>
<dbReference type="GO" id="GO:0008270">
    <property type="term" value="F:zinc ion binding"/>
    <property type="evidence" value="ECO:0007669"/>
    <property type="project" value="UniProtKB-KW"/>
</dbReference>
<evidence type="ECO:0000256" key="4">
    <source>
        <dbReference type="PROSITE-ProRule" id="PRU00042"/>
    </source>
</evidence>
<evidence type="ECO:0000259" key="6">
    <source>
        <dbReference type="PROSITE" id="PS50157"/>
    </source>
</evidence>
<reference evidence="8" key="2">
    <citation type="submission" date="2015-01" db="EMBL/GenBank/DDBJ databases">
        <title>Evolutionary Origins and Diversification of the Mycorrhizal Mutualists.</title>
        <authorList>
            <consortium name="DOE Joint Genome Institute"/>
            <consortium name="Mycorrhizal Genomics Consortium"/>
            <person name="Kohler A."/>
            <person name="Kuo A."/>
            <person name="Nagy L.G."/>
            <person name="Floudas D."/>
            <person name="Copeland A."/>
            <person name="Barry K.W."/>
            <person name="Cichocki N."/>
            <person name="Veneault-Fourrey C."/>
            <person name="LaButti K."/>
            <person name="Lindquist E.A."/>
            <person name="Lipzen A."/>
            <person name="Lundell T."/>
            <person name="Morin E."/>
            <person name="Murat C."/>
            <person name="Riley R."/>
            <person name="Ohm R."/>
            <person name="Sun H."/>
            <person name="Tunlid A."/>
            <person name="Henrissat B."/>
            <person name="Grigoriev I.V."/>
            <person name="Hibbett D.S."/>
            <person name="Martin F."/>
        </authorList>
    </citation>
    <scope>NUCLEOTIDE SEQUENCE [LARGE SCALE GENOMIC DNA]</scope>
    <source>
        <strain evidence="8">F 1598</strain>
    </source>
</reference>
<name>A0A0C3GJW3_PILCF</name>
<dbReference type="Pfam" id="PF00096">
    <property type="entry name" value="zf-C2H2"/>
    <property type="match status" value="2"/>
</dbReference>
<feature type="compositionally biased region" description="Polar residues" evidence="5">
    <location>
        <begin position="1"/>
        <end position="30"/>
    </location>
</feature>
<keyword evidence="3" id="KW-0862">Zinc</keyword>
<feature type="domain" description="C2H2-type" evidence="6">
    <location>
        <begin position="234"/>
        <end position="263"/>
    </location>
</feature>
<reference evidence="7 8" key="1">
    <citation type="submission" date="2014-04" db="EMBL/GenBank/DDBJ databases">
        <authorList>
            <consortium name="DOE Joint Genome Institute"/>
            <person name="Kuo A."/>
            <person name="Tarkka M."/>
            <person name="Buscot F."/>
            <person name="Kohler A."/>
            <person name="Nagy L.G."/>
            <person name="Floudas D."/>
            <person name="Copeland A."/>
            <person name="Barry K.W."/>
            <person name="Cichocki N."/>
            <person name="Veneault-Fourrey C."/>
            <person name="LaButti K."/>
            <person name="Lindquist E.A."/>
            <person name="Lipzen A."/>
            <person name="Lundell T."/>
            <person name="Morin E."/>
            <person name="Murat C."/>
            <person name="Sun H."/>
            <person name="Tunlid A."/>
            <person name="Henrissat B."/>
            <person name="Grigoriev I.V."/>
            <person name="Hibbett D.S."/>
            <person name="Martin F."/>
            <person name="Nordberg H.P."/>
            <person name="Cantor M.N."/>
            <person name="Hua S.X."/>
        </authorList>
    </citation>
    <scope>NUCLEOTIDE SEQUENCE [LARGE SCALE GENOMIC DNA]</scope>
    <source>
        <strain evidence="7 8">F 1598</strain>
    </source>
</reference>
<feature type="domain" description="C2H2-type" evidence="6">
    <location>
        <begin position="265"/>
        <end position="292"/>
    </location>
</feature>
<feature type="compositionally biased region" description="Pro residues" evidence="5">
    <location>
        <begin position="71"/>
        <end position="80"/>
    </location>
</feature>
<evidence type="ECO:0000256" key="3">
    <source>
        <dbReference type="ARBA" id="ARBA00022833"/>
    </source>
</evidence>
<feature type="domain" description="C2H2-type" evidence="6">
    <location>
        <begin position="204"/>
        <end position="233"/>
    </location>
</feature>
<gene>
    <name evidence="7" type="ORF">PILCRDRAFT_809917</name>
</gene>
<keyword evidence="1" id="KW-0479">Metal-binding</keyword>
<evidence type="ECO:0000313" key="7">
    <source>
        <dbReference type="EMBL" id="KIM91924.1"/>
    </source>
</evidence>
<protein>
    <recommendedName>
        <fullName evidence="6">C2H2-type domain-containing protein</fullName>
    </recommendedName>
</protein>
<accession>A0A0C3GJW3</accession>
<dbReference type="PANTHER" id="PTHR23235">
    <property type="entry name" value="KRUEPPEL-LIKE TRANSCRIPTION FACTOR"/>
    <property type="match status" value="1"/>
</dbReference>
<dbReference type="GO" id="GO:0000978">
    <property type="term" value="F:RNA polymerase II cis-regulatory region sequence-specific DNA binding"/>
    <property type="evidence" value="ECO:0007669"/>
    <property type="project" value="TreeGrafter"/>
</dbReference>
<dbReference type="STRING" id="765440.A0A0C3GJW3"/>
<dbReference type="PANTHER" id="PTHR23235:SF120">
    <property type="entry name" value="KRUPPEL-LIKE FACTOR 15"/>
    <property type="match status" value="1"/>
</dbReference>
<feature type="region of interest" description="Disordered" evidence="5">
    <location>
        <begin position="301"/>
        <end position="334"/>
    </location>
</feature>
<proteinExistence type="predicted"/>
<feature type="compositionally biased region" description="Polar residues" evidence="5">
    <location>
        <begin position="48"/>
        <end position="64"/>
    </location>
</feature>
<dbReference type="InterPro" id="IPR013087">
    <property type="entry name" value="Znf_C2H2_type"/>
</dbReference>
<dbReference type="EMBL" id="KN832970">
    <property type="protein sequence ID" value="KIM91924.1"/>
    <property type="molecule type" value="Genomic_DNA"/>
</dbReference>
<dbReference type="SUPFAM" id="SSF57667">
    <property type="entry name" value="beta-beta-alpha zinc fingers"/>
    <property type="match status" value="2"/>
</dbReference>
<feature type="region of interest" description="Disordered" evidence="5">
    <location>
        <begin position="143"/>
        <end position="173"/>
    </location>
</feature>
<sequence length="334" mass="36357">MNVESSSRVWAQPIVQNPTLNHESQPNFSQHPHHPHPDDNLVYPPPQDQQSAPSFNMNRQQAYDLNNAPLSYPPPPPPQPAGATRSHSSSSYGQAPQGAPYPPPATSASASAAPSRRRDGRSSPKPESYYAPNAAELYNHAQMISHSPSPGPEGSGSSQGGAGRDHYPSSVPRLPPILQVEKQQVTTSATQAASASRRRNEAHFVCPVPGCGSTFTRRFNLRGHLRSHTEERPYVCDWPGCKKGFARQHDCKRHQALHSTKSQSNLCPGCKKTFSRLDALNRHLRSEGGSECRQIAEAKAAEAISAGTGPSKKRRTNGGDEDWENRSDQGTSRT</sequence>
<dbReference type="HOGENOM" id="CLU_056584_0_0_1"/>
<evidence type="ECO:0000256" key="1">
    <source>
        <dbReference type="ARBA" id="ARBA00022723"/>
    </source>
</evidence>
<dbReference type="SMART" id="SM00355">
    <property type="entry name" value="ZnF_C2H2"/>
    <property type="match status" value="3"/>
</dbReference>
<dbReference type="PROSITE" id="PS00028">
    <property type="entry name" value="ZINC_FINGER_C2H2_1"/>
    <property type="match status" value="2"/>
</dbReference>
<evidence type="ECO:0000313" key="8">
    <source>
        <dbReference type="Proteomes" id="UP000054166"/>
    </source>
</evidence>
<keyword evidence="2 4" id="KW-0863">Zinc-finger</keyword>
<dbReference type="AlphaFoldDB" id="A0A0C3GJW3"/>
<dbReference type="InParanoid" id="A0A0C3GJW3"/>
<evidence type="ECO:0000256" key="5">
    <source>
        <dbReference type="SAM" id="MobiDB-lite"/>
    </source>
</evidence>
<feature type="region of interest" description="Disordered" evidence="5">
    <location>
        <begin position="1"/>
        <end position="130"/>
    </location>
</feature>
<dbReference type="Gene3D" id="3.30.160.60">
    <property type="entry name" value="Classic Zinc Finger"/>
    <property type="match status" value="3"/>
</dbReference>
<dbReference type="Proteomes" id="UP000054166">
    <property type="component" value="Unassembled WGS sequence"/>
</dbReference>
<dbReference type="OrthoDB" id="4748970at2759"/>
<keyword evidence="8" id="KW-1185">Reference proteome</keyword>
<feature type="compositionally biased region" description="Gly residues" evidence="5">
    <location>
        <begin position="153"/>
        <end position="162"/>
    </location>
</feature>
<evidence type="ECO:0000256" key="2">
    <source>
        <dbReference type="ARBA" id="ARBA00022771"/>
    </source>
</evidence>